<reference evidence="3" key="1">
    <citation type="submission" date="2016-05" db="EMBL/GenBank/DDBJ databases">
        <title>Draft genome of Corynebacterium afermentans subsp. afermentans LCDC 88199T.</title>
        <authorList>
            <person name="Bernier A.-M."/>
            <person name="Bernard K."/>
        </authorList>
    </citation>
    <scope>NUCLEOTIDE SEQUENCE [LARGE SCALE GENOMIC DNA]</scope>
    <source>
        <strain evidence="3">NML130454</strain>
    </source>
</reference>
<dbReference type="EMBL" id="LXSQ01000014">
    <property type="protein sequence ID" value="OAM43449.1"/>
    <property type="molecule type" value="Genomic_DNA"/>
</dbReference>
<keyword evidence="1" id="KW-0812">Transmembrane</keyword>
<evidence type="ECO:0000313" key="2">
    <source>
        <dbReference type="EMBL" id="OAM43449.1"/>
    </source>
</evidence>
<organism evidence="2 3">
    <name type="scientific">Eikenella halliae</name>
    <dbReference type="NCBI Taxonomy" id="1795832"/>
    <lineage>
        <taxon>Bacteria</taxon>
        <taxon>Pseudomonadati</taxon>
        <taxon>Pseudomonadota</taxon>
        <taxon>Betaproteobacteria</taxon>
        <taxon>Neisseriales</taxon>
        <taxon>Neisseriaceae</taxon>
        <taxon>Eikenella</taxon>
    </lineage>
</organism>
<dbReference type="STRING" id="1795832.A7Q00_06010"/>
<gene>
    <name evidence="2" type="ORF">A7Q00_06010</name>
</gene>
<keyword evidence="1" id="KW-0472">Membrane</keyword>
<proteinExistence type="predicted"/>
<evidence type="ECO:0000256" key="1">
    <source>
        <dbReference type="SAM" id="Phobius"/>
    </source>
</evidence>
<comment type="caution">
    <text evidence="2">The sequence shown here is derived from an EMBL/GenBank/DDBJ whole genome shotgun (WGS) entry which is preliminary data.</text>
</comment>
<evidence type="ECO:0000313" key="3">
    <source>
        <dbReference type="Proteomes" id="UP000077726"/>
    </source>
</evidence>
<accession>A0A1B6VZ36</accession>
<feature type="transmembrane region" description="Helical" evidence="1">
    <location>
        <begin position="56"/>
        <end position="74"/>
    </location>
</feature>
<dbReference type="RefSeq" id="WP_064089693.1">
    <property type="nucleotide sequence ID" value="NZ_CAUQZT010000017.1"/>
</dbReference>
<name>A0A1B6VZ36_9NEIS</name>
<dbReference type="Proteomes" id="UP000077726">
    <property type="component" value="Unassembled WGS sequence"/>
</dbReference>
<protein>
    <submittedName>
        <fullName evidence="2">Uncharacterized protein</fullName>
    </submittedName>
</protein>
<sequence>MIYAIAAALVTAALLYTLLFEDWEEFTECVKFYLTPDIISLFRGKFWEDYWAETKLALWLGISALVGMLVYVNFS</sequence>
<dbReference type="AlphaFoldDB" id="A0A1B6VZ36"/>
<keyword evidence="1" id="KW-1133">Transmembrane helix</keyword>
<dbReference type="OrthoDB" id="6199156at2"/>
<keyword evidence="3" id="KW-1185">Reference proteome</keyword>